<dbReference type="InterPro" id="IPR045249">
    <property type="entry name" value="HARBI1-like"/>
</dbReference>
<sequence length="524" mass="59678">MANNCGFISCDKLDRVAYWVGTNMASAFFSSLERCSCINLSTIDNDEDDEALDLPLTLTKPFSHIGSEVDANPTITNSTRLLPDFASGFSPFLFVFFFSDLESVEKNGYCSSDGQCVREVNDKKVFIVAFMDHISDEALAQIVCWWLGMFLEIQKFCLTFAMYMFWNIKRISPKSYTYDSYVGQAQLRALVYASDTTCFNQIRLYRHTFDRLCGMLDRIGVLRPTKNMLVDEQVVIFLHIPEPVPEDSNDEQWKWFKGCLGAIDGTHIRTKVLLEEQGKYHNRKGEITTNILGVCSQDGQFVYVLSSWEGSAADGRVLKDAIERDDGMKVPGDQYYLVDAGFANCRGFLAPYREQRYHLNTWRQGRHPTSPQECFNMRHSYARNVIEQSFGMLKNRCTILRSTSFYPIKTHNRVTIACCLLHNLCLQDNALDPVANQSLFEDTPIEDDIIMEGHSDSNSTVTSSKINHIWLSVEDELLVQSMMPLMENSQFYDNSNFKGKYMGKLQEMMEANASGCGLKATPHI</sequence>
<evidence type="ECO:0000256" key="2">
    <source>
        <dbReference type="ARBA" id="ARBA00004123"/>
    </source>
</evidence>
<comment type="cofactor">
    <cofactor evidence="1">
        <name>a divalent metal cation</name>
        <dbReference type="ChEBI" id="CHEBI:60240"/>
    </cofactor>
</comment>
<evidence type="ECO:0000256" key="7">
    <source>
        <dbReference type="ARBA" id="ARBA00023242"/>
    </source>
</evidence>
<dbReference type="OrthoDB" id="1699974at2759"/>
<protein>
    <submittedName>
        <fullName evidence="10">Protein ALP1-like</fullName>
    </submittedName>
</protein>
<evidence type="ECO:0000256" key="6">
    <source>
        <dbReference type="ARBA" id="ARBA00022801"/>
    </source>
</evidence>
<organism evidence="10 11">
    <name type="scientific">Senna tora</name>
    <dbReference type="NCBI Taxonomy" id="362788"/>
    <lineage>
        <taxon>Eukaryota</taxon>
        <taxon>Viridiplantae</taxon>
        <taxon>Streptophyta</taxon>
        <taxon>Embryophyta</taxon>
        <taxon>Tracheophyta</taxon>
        <taxon>Spermatophyta</taxon>
        <taxon>Magnoliopsida</taxon>
        <taxon>eudicotyledons</taxon>
        <taxon>Gunneridae</taxon>
        <taxon>Pentapetalae</taxon>
        <taxon>rosids</taxon>
        <taxon>fabids</taxon>
        <taxon>Fabales</taxon>
        <taxon>Fabaceae</taxon>
        <taxon>Caesalpinioideae</taxon>
        <taxon>Cassia clade</taxon>
        <taxon>Senna</taxon>
    </lineage>
</organism>
<comment type="caution">
    <text evidence="10">The sequence shown here is derived from an EMBL/GenBank/DDBJ whole genome shotgun (WGS) entry which is preliminary data.</text>
</comment>
<keyword evidence="4" id="KW-0540">Nuclease</keyword>
<dbReference type="GO" id="GO:0005634">
    <property type="term" value="C:nucleus"/>
    <property type="evidence" value="ECO:0007669"/>
    <property type="project" value="UniProtKB-SubCell"/>
</dbReference>
<evidence type="ECO:0000256" key="4">
    <source>
        <dbReference type="ARBA" id="ARBA00022722"/>
    </source>
</evidence>
<evidence type="ECO:0000256" key="5">
    <source>
        <dbReference type="ARBA" id="ARBA00022723"/>
    </source>
</evidence>
<dbReference type="Pfam" id="PF13359">
    <property type="entry name" value="DDE_Tnp_4"/>
    <property type="match status" value="1"/>
</dbReference>
<evidence type="ECO:0000313" key="11">
    <source>
        <dbReference type="Proteomes" id="UP000634136"/>
    </source>
</evidence>
<evidence type="ECO:0000313" key="10">
    <source>
        <dbReference type="EMBL" id="KAF7844003.1"/>
    </source>
</evidence>
<dbReference type="Proteomes" id="UP000634136">
    <property type="component" value="Unassembled WGS sequence"/>
</dbReference>
<proteinExistence type="inferred from homology"/>
<dbReference type="GO" id="GO:0046872">
    <property type="term" value="F:metal ion binding"/>
    <property type="evidence" value="ECO:0007669"/>
    <property type="project" value="UniProtKB-KW"/>
</dbReference>
<dbReference type="InterPro" id="IPR058353">
    <property type="entry name" value="DUF8040"/>
</dbReference>
<keyword evidence="7" id="KW-0539">Nucleus</keyword>
<evidence type="ECO:0000259" key="8">
    <source>
        <dbReference type="Pfam" id="PF13359"/>
    </source>
</evidence>
<evidence type="ECO:0000256" key="3">
    <source>
        <dbReference type="ARBA" id="ARBA00006958"/>
    </source>
</evidence>
<dbReference type="GO" id="GO:0004518">
    <property type="term" value="F:nuclease activity"/>
    <property type="evidence" value="ECO:0007669"/>
    <property type="project" value="UniProtKB-KW"/>
</dbReference>
<keyword evidence="5" id="KW-0479">Metal-binding</keyword>
<dbReference type="AlphaFoldDB" id="A0A834XIQ6"/>
<dbReference type="PANTHER" id="PTHR22930">
    <property type="match status" value="1"/>
</dbReference>
<evidence type="ECO:0000256" key="1">
    <source>
        <dbReference type="ARBA" id="ARBA00001968"/>
    </source>
</evidence>
<dbReference type="GO" id="GO:0016787">
    <property type="term" value="F:hydrolase activity"/>
    <property type="evidence" value="ECO:0007669"/>
    <property type="project" value="UniProtKB-KW"/>
</dbReference>
<dbReference type="EMBL" id="JAAIUW010000001">
    <property type="protein sequence ID" value="KAF7844003.1"/>
    <property type="molecule type" value="Genomic_DNA"/>
</dbReference>
<comment type="similarity">
    <text evidence="3">Belongs to the HARBI1 family.</text>
</comment>
<keyword evidence="6" id="KW-0378">Hydrolase</keyword>
<feature type="domain" description="DDE Tnp4" evidence="8">
    <location>
        <begin position="263"/>
        <end position="423"/>
    </location>
</feature>
<gene>
    <name evidence="10" type="ORF">G2W53_000908</name>
</gene>
<dbReference type="Pfam" id="PF26138">
    <property type="entry name" value="DUF8040"/>
    <property type="match status" value="1"/>
</dbReference>
<keyword evidence="11" id="KW-1185">Reference proteome</keyword>
<evidence type="ECO:0000259" key="9">
    <source>
        <dbReference type="Pfam" id="PF26138"/>
    </source>
</evidence>
<name>A0A834XIQ6_9FABA</name>
<reference evidence="10" key="1">
    <citation type="submission" date="2020-09" db="EMBL/GenBank/DDBJ databases">
        <title>Genome-Enabled Discovery of Anthraquinone Biosynthesis in Senna tora.</title>
        <authorList>
            <person name="Kang S.-H."/>
            <person name="Pandey R.P."/>
            <person name="Lee C.-M."/>
            <person name="Sim J.-S."/>
            <person name="Jeong J.-T."/>
            <person name="Choi B.-S."/>
            <person name="Jung M."/>
            <person name="Ginzburg D."/>
            <person name="Zhao K."/>
            <person name="Won S.Y."/>
            <person name="Oh T.-J."/>
            <person name="Yu Y."/>
            <person name="Kim N.-H."/>
            <person name="Lee O.R."/>
            <person name="Lee T.-H."/>
            <person name="Bashyal P."/>
            <person name="Kim T.-S."/>
            <person name="Lee W.-H."/>
            <person name="Kawkins C."/>
            <person name="Kim C.-K."/>
            <person name="Kim J.S."/>
            <person name="Ahn B.O."/>
            <person name="Rhee S.Y."/>
            <person name="Sohng J.K."/>
        </authorList>
    </citation>
    <scope>NUCLEOTIDE SEQUENCE</scope>
    <source>
        <tissue evidence="10">Leaf</tissue>
    </source>
</reference>
<feature type="domain" description="DUF8040" evidence="9">
    <location>
        <begin position="182"/>
        <end position="240"/>
    </location>
</feature>
<dbReference type="InterPro" id="IPR027806">
    <property type="entry name" value="HARBI1_dom"/>
</dbReference>
<dbReference type="PANTHER" id="PTHR22930:SF281">
    <property type="entry name" value="NUCLEASE"/>
    <property type="match status" value="1"/>
</dbReference>
<comment type="subcellular location">
    <subcellularLocation>
        <location evidence="2">Nucleus</location>
    </subcellularLocation>
</comment>
<accession>A0A834XIQ6</accession>